<sequence>MEAIHSIKVNGRACCAVGDEVWVAKQSGGIAVFAARSGNFLLDIEVKGSDAERAQVTHVVAVFDEVWVATAHGDVHFYNAARHRCDDTLHLPGAEKKVPVVALCMSEDVVAIATGSGSVYVHHPTSHKRLATLSTAAAPCTAAAPLCRFVVGGDAKGGLYVWNPRSGACLFYHGASTSEVVALLHEPATGTVWVSRTNENIDVYALGAEGLTLQRRVSGLGKVTSMTAVSATVLATTFTKRVVQIDAATARVLAPQRPLPSPHTSFIHGCCRTMRQEVAEVWTIGNDGAAQVWRVTGKQVPAVPVPTLSPAAQAALTTSASASATLAENELRVEVQTERQRRIDMVEDLRKSREEAQELRLRLVKKEESWRVVEAELAAERKLRKELEERNAKLTKDVTDITSKVSAVERERSTLQSEVTQLKTDVSNANASVNTKQTEKAAAEQQLSQEKTNKSTLEQRLCDTEAKLTALQSEHRRLCESTGTAVKAPLMSKEAQENLMKNSATLVRDLEQARRMNQLMSSAMASMEYTIRRREEEDKDLTALLNAYRRRVADRLSDAHLSELLLATIVRNAPRFDLECDAFTKAQLMDRNGPFLQFIQSLRLTDPEAYEKLIQYLQNPSAVENMNADAQELLDRFVALAAKDGEVAGEDIVSFKRSIPGLVDGASAMSATAAAAANAAGAAGTTPSSLATLLQNNLFSNAKTGAGEGGALNSTADGGLSRQDQAVVNSAVIRELRGQHSTDESYIREQQAMFEFILKTRRLLVESLALLHKRTVGARQVVEALCVNTAAVSPSVSNVPTPRKSQQPLQKIFSGIICELDSLATEVVQCYLTSAEKLRLGIAS</sequence>
<feature type="coiled-coil region" evidence="1">
    <location>
        <begin position="346"/>
        <end position="460"/>
    </location>
</feature>
<dbReference type="GeneID" id="26909533"/>
<dbReference type="InterPro" id="IPR015943">
    <property type="entry name" value="WD40/YVTN_repeat-like_dom_sf"/>
</dbReference>
<keyword evidence="1" id="KW-0175">Coiled coil</keyword>
<name>A0A0M9FR87_LEPPY</name>
<dbReference type="AlphaFoldDB" id="A0A0M9FR87"/>
<dbReference type="VEuPathDB" id="TriTrypDB:LpyrH10_30_0110"/>
<dbReference type="RefSeq" id="XP_015652675.1">
    <property type="nucleotide sequence ID" value="XM_015808624.1"/>
</dbReference>
<evidence type="ECO:0000313" key="2">
    <source>
        <dbReference type="EMBL" id="KPA74236.1"/>
    </source>
</evidence>
<organism evidence="2 3">
    <name type="scientific">Leptomonas pyrrhocoris</name>
    <name type="common">Firebug parasite</name>
    <dbReference type="NCBI Taxonomy" id="157538"/>
    <lineage>
        <taxon>Eukaryota</taxon>
        <taxon>Discoba</taxon>
        <taxon>Euglenozoa</taxon>
        <taxon>Kinetoplastea</taxon>
        <taxon>Metakinetoplastina</taxon>
        <taxon>Trypanosomatida</taxon>
        <taxon>Trypanosomatidae</taxon>
        <taxon>Leishmaniinae</taxon>
        <taxon>Leptomonas</taxon>
    </lineage>
</organism>
<dbReference type="Proteomes" id="UP000037923">
    <property type="component" value="Unassembled WGS sequence"/>
</dbReference>
<dbReference type="InterPro" id="IPR011047">
    <property type="entry name" value="Quinoprotein_ADH-like_sf"/>
</dbReference>
<comment type="caution">
    <text evidence="2">The sequence shown here is derived from an EMBL/GenBank/DDBJ whole genome shotgun (WGS) entry which is preliminary data.</text>
</comment>
<evidence type="ECO:0008006" key="4">
    <source>
        <dbReference type="Google" id="ProtNLM"/>
    </source>
</evidence>
<protein>
    <recommendedName>
        <fullName evidence="4">Guanine nucleotide-binding protein subunit beta-like protein</fullName>
    </recommendedName>
</protein>
<dbReference type="EMBL" id="LGTL01000030">
    <property type="protein sequence ID" value="KPA74236.1"/>
    <property type="molecule type" value="Genomic_DNA"/>
</dbReference>
<proteinExistence type="predicted"/>
<dbReference type="OMA" id="FIHGCCK"/>
<evidence type="ECO:0000313" key="3">
    <source>
        <dbReference type="Proteomes" id="UP000037923"/>
    </source>
</evidence>
<dbReference type="Gene3D" id="2.130.10.10">
    <property type="entry name" value="YVTN repeat-like/Quinoprotein amine dehydrogenase"/>
    <property type="match status" value="1"/>
</dbReference>
<dbReference type="OrthoDB" id="278097at2759"/>
<evidence type="ECO:0000256" key="1">
    <source>
        <dbReference type="SAM" id="Coils"/>
    </source>
</evidence>
<dbReference type="SUPFAM" id="SSF50998">
    <property type="entry name" value="Quinoprotein alcohol dehydrogenase-like"/>
    <property type="match status" value="1"/>
</dbReference>
<accession>A0A0M9FR87</accession>
<reference evidence="2 3" key="1">
    <citation type="submission" date="2015-07" db="EMBL/GenBank/DDBJ databases">
        <title>High-quality genome of monoxenous trypanosomatid Leptomonas pyrrhocoris.</title>
        <authorList>
            <person name="Flegontov P."/>
            <person name="Butenko A."/>
            <person name="Firsov S."/>
            <person name="Vlcek C."/>
            <person name="Logacheva M.D."/>
            <person name="Field M."/>
            <person name="Filatov D."/>
            <person name="Flegontova O."/>
            <person name="Gerasimov E."/>
            <person name="Jackson A.P."/>
            <person name="Kelly S."/>
            <person name="Opperdoes F."/>
            <person name="O'Reilly A."/>
            <person name="Votypka J."/>
            <person name="Yurchenko V."/>
            <person name="Lukes J."/>
        </authorList>
    </citation>
    <scope>NUCLEOTIDE SEQUENCE [LARGE SCALE GENOMIC DNA]</scope>
    <source>
        <strain evidence="2">H10</strain>
    </source>
</reference>
<gene>
    <name evidence="2" type="ORF">ABB37_09250</name>
</gene>
<keyword evidence="3" id="KW-1185">Reference proteome</keyword>